<name>A0A1A8W7E5_PLAOA</name>
<evidence type="ECO:0000313" key="1">
    <source>
        <dbReference type="EMBL" id="SBS87084.1"/>
    </source>
</evidence>
<accession>A0A1A8W7E5</accession>
<proteinExistence type="predicted"/>
<sequence>MISGMPRKRDVQKGAMGWLDLKIYIWNFVHRNKMGVSKSRGKKKKENVPKGKVAYVFAQQIFAVSTHVKTKRQLVRGRYFFYLFAEGKREKYKWKMTNI</sequence>
<reference evidence="2" key="1">
    <citation type="submission" date="2016-05" db="EMBL/GenBank/DDBJ databases">
        <authorList>
            <person name="Naeem Raeece"/>
        </authorList>
    </citation>
    <scope>NUCLEOTIDE SEQUENCE [LARGE SCALE GENOMIC DNA]</scope>
</reference>
<organism evidence="1 2">
    <name type="scientific">Plasmodium ovale curtisi</name>
    <dbReference type="NCBI Taxonomy" id="864141"/>
    <lineage>
        <taxon>Eukaryota</taxon>
        <taxon>Sar</taxon>
        <taxon>Alveolata</taxon>
        <taxon>Apicomplexa</taxon>
        <taxon>Aconoidasida</taxon>
        <taxon>Haemosporida</taxon>
        <taxon>Plasmodiidae</taxon>
        <taxon>Plasmodium</taxon>
        <taxon>Plasmodium (Plasmodium)</taxon>
    </lineage>
</organism>
<protein>
    <submittedName>
        <fullName evidence="1">Uncharacterized protein</fullName>
    </submittedName>
</protein>
<dbReference type="Proteomes" id="UP000078560">
    <property type="component" value="Unassembled WGS sequence"/>
</dbReference>
<gene>
    <name evidence="1" type="ORF">POVCU2_0040780</name>
</gene>
<evidence type="ECO:0000313" key="2">
    <source>
        <dbReference type="Proteomes" id="UP000078560"/>
    </source>
</evidence>
<dbReference type="AlphaFoldDB" id="A0A1A8W7E5"/>
<dbReference type="EMBL" id="FLQU01000541">
    <property type="protein sequence ID" value="SBS87084.1"/>
    <property type="molecule type" value="Genomic_DNA"/>
</dbReference>